<evidence type="ECO:0000313" key="1">
    <source>
        <dbReference type="EMBL" id="VVP94143.1"/>
    </source>
</evidence>
<reference evidence="1 2" key="1">
    <citation type="submission" date="2019-09" db="EMBL/GenBank/DDBJ databases">
        <authorList>
            <person name="Chandra G."/>
            <person name="Truman W A."/>
        </authorList>
    </citation>
    <scope>NUCLEOTIDE SEQUENCE [LARGE SCALE GENOMIC DNA]</scope>
    <source>
        <strain evidence="1">PS938</strain>
    </source>
</reference>
<dbReference type="Proteomes" id="UP000327191">
    <property type="component" value="Unassembled WGS sequence"/>
</dbReference>
<dbReference type="InterPro" id="IPR035909">
    <property type="entry name" value="CheB_C"/>
</dbReference>
<gene>
    <name evidence="1" type="ORF">PS938_01858</name>
</gene>
<accession>A0A5E7TEG2</accession>
<protein>
    <recommendedName>
        <fullName evidence="3">CheB-type methylesterase domain-containing protein</fullName>
    </recommendedName>
</protein>
<dbReference type="AlphaFoldDB" id="A0A5E7TEG2"/>
<evidence type="ECO:0000313" key="2">
    <source>
        <dbReference type="Proteomes" id="UP000327191"/>
    </source>
</evidence>
<sequence length="41" mass="4145">MNSATNLPAIEAIVIGASAGGVEAPLNILGRLPVELERIAC</sequence>
<organism evidence="1 2">
    <name type="scientific">Pseudomonas fluorescens</name>
    <dbReference type="NCBI Taxonomy" id="294"/>
    <lineage>
        <taxon>Bacteria</taxon>
        <taxon>Pseudomonadati</taxon>
        <taxon>Pseudomonadota</taxon>
        <taxon>Gammaproteobacteria</taxon>
        <taxon>Pseudomonadales</taxon>
        <taxon>Pseudomonadaceae</taxon>
        <taxon>Pseudomonas</taxon>
    </lineage>
</organism>
<dbReference type="EMBL" id="CABVJE010000007">
    <property type="protein sequence ID" value="VVP94143.1"/>
    <property type="molecule type" value="Genomic_DNA"/>
</dbReference>
<name>A0A5E7TEG2_PSEFL</name>
<dbReference type="SUPFAM" id="SSF52738">
    <property type="entry name" value="Methylesterase CheB, C-terminal domain"/>
    <property type="match status" value="1"/>
</dbReference>
<proteinExistence type="predicted"/>
<evidence type="ECO:0008006" key="3">
    <source>
        <dbReference type="Google" id="ProtNLM"/>
    </source>
</evidence>